<dbReference type="PROSITE" id="PS50918">
    <property type="entry name" value="WWE"/>
    <property type="match status" value="1"/>
</dbReference>
<evidence type="ECO:0000313" key="4">
    <source>
        <dbReference type="Proteomes" id="UP000007151"/>
    </source>
</evidence>
<sequence>MLSLKNKDQISDDSKNCQHAQLQDLTVSAPGPEPSAPSAPPLTEPPVSSNTSNYRITTKKKVYAQIPGIISSDNNVHTFSMPSVGQTTNYFTPDMSIKDGKEENVAEEEVIDRKEEMKAYDMFNENALQTEQFSHSMNSDQHQEGINMNVFHNMPIQQRETLNIKENMYNKSHTETATSDTEALGHTEEINIQENLQDTINNSFNKFIPISQEPSAIIPPPPMFSSLPRRDSQSSGRSVLPPSVARRIGAHQPVIKNQTSNIPLPDNIFVPNVSDIGPLGASKEPQTILTQYPQKDSIYNAPIVQTEGSGLCNPYMQTTGTFPSQDVVNSSFFTQPTSKMDVPLQQNNPIESKVGSEVNKLPNVFSPYSEATKPVNIVNQNVNLNQPEKTEQILAPLFFSPANISQTTYNSPPQEGQTGSIAQSTVTPFHSTSTVPEPPKAIPEPPKLTGNLNYRMIKKRPQYYSGPIEGFGSISNNIKPTIQPVDATPFSGSLFHNDPLSVPPLSVDYNPPVIQNPSYDINSSIHLAGQSAVDPYLPQVKTHEQTDFKTAFDLSRPTTERYEQPPPPPQPSEPKGFGIIGSLKSKLSSIDINKIQNTVTTFFDPAYNESKIDQNNPTESSFHSISGNYQNFPQHESAALEVFVPNIENEYQQSNPYNYQLQTHQLYNNQQYYPKQEYFNPPQGYSNDFYSNYPSNTNLSTTDAYIPATPINNDSVQPTNVQPLMGTAASCSPEYVQSGGNPQEKEKQTAIDGTELVETAKSALDEFGITGNVVHSENVVPNFNPVKITEKCDVEGIAVTDSLESNYGFPDKVIQPPQKSCKDVKPVNFNTDDKTLTSNSDIIKELQSVADSTLKKVFDCQTPVVVESALENDNYITSAAPGAALDPLKSFFDYPHPICPLATSKKDFIEVADCNPLANDSLKCFFNSPAPTASHGLELKNEFINQNTQSVISTSHVIQGLSESADFKGLCTVLKAKSENLQPPTPSTVQNALNETPLFSLFDQPPLLPPVPSFDLSKISSSSLPASNNESSAIQNIENKMDNISLYDNVDNMAKFERRSSFFDKTMPIENEKKPLDSQTTDLNICETCREVNKPEDKGADLTTQLIENITAPIQLAYPVDFPTAVGAAIVTTVPDISNFSNQFAEISHIPEDIIETMKQPPSVELKDNNFPAAINFGWSVGETAPAIGFYGDNSLFFEKVPANASDEIIEYKEREKHSEDAPQDVDTFTNRVERFKQMETSTDVIDDGELQKAVKPITLATSTSPAVTIASYFDTGNYAVENHYRNSLTSPTAMAFNANITSTIPPGFEDEFNKNLAGIPSTEPAVEFKMGNIVHVPETSTQTSLSISKTFSQASSTPLNVVATEIETISSFDHDTTATKADRLSDFSSIIEPKREISDDVPSVFDNKTVETTPAANTLSESSNSFTFTENSANADVYSNFSRLSSYFSSPPQPDHSKSFFELSQSQNHYRHKPEHFDSIQSSVKNFFQSDSIKGPSIPQNSSQMNLVRDLASYKSFTPNDVVRTVNYFTVEYDIDTIKVGEPKSSIDLSENHIKTNYDYDQPNELGNTNGASLNIDDVIKNCKYCCDTIKRDLNCNYSKPKTCMDTSDSKKGDANMETKKDDIKRSVTINFCDPSYNDTNEGVVVSSENRSSSEYSPVKHHWFYRVDCEGKSIWRGFSVADSRALENAFMSREL</sequence>
<feature type="compositionally biased region" description="Polar residues" evidence="1">
    <location>
        <begin position="17"/>
        <end position="26"/>
    </location>
</feature>
<comment type="caution">
    <text evidence="3">The sequence shown here is derived from an EMBL/GenBank/DDBJ whole genome shotgun (WGS) entry which is preliminary data.</text>
</comment>
<dbReference type="eggNOG" id="KOG2308">
    <property type="taxonomic scope" value="Eukaryota"/>
</dbReference>
<dbReference type="InParanoid" id="A0A212F8G1"/>
<feature type="region of interest" description="Disordered" evidence="1">
    <location>
        <begin position="550"/>
        <end position="578"/>
    </location>
</feature>
<feature type="compositionally biased region" description="Basic and acidic residues" evidence="1">
    <location>
        <begin position="1"/>
        <end position="16"/>
    </location>
</feature>
<protein>
    <submittedName>
        <fullName evidence="3">Triglyceride lipase</fullName>
    </submittedName>
</protein>
<reference evidence="3 4" key="1">
    <citation type="journal article" date="2011" name="Cell">
        <title>The monarch butterfly genome yields insights into long-distance migration.</title>
        <authorList>
            <person name="Zhan S."/>
            <person name="Merlin C."/>
            <person name="Boore J.L."/>
            <person name="Reppert S.M."/>
        </authorList>
    </citation>
    <scope>NUCLEOTIDE SEQUENCE [LARGE SCALE GENOMIC DNA]</scope>
    <source>
        <strain evidence="3">F-2</strain>
    </source>
</reference>
<dbReference type="Proteomes" id="UP000007151">
    <property type="component" value="Unassembled WGS sequence"/>
</dbReference>
<feature type="compositionally biased region" description="Pro residues" evidence="1">
    <location>
        <begin position="436"/>
        <end position="446"/>
    </location>
</feature>
<evidence type="ECO:0000256" key="1">
    <source>
        <dbReference type="SAM" id="MobiDB-lite"/>
    </source>
</evidence>
<proteinExistence type="predicted"/>
<evidence type="ECO:0000313" key="3">
    <source>
        <dbReference type="EMBL" id="OWR49999.1"/>
    </source>
</evidence>
<accession>A0A212F8G1</accession>
<name>A0A212F8G1_DANPL</name>
<keyword evidence="4" id="KW-1185">Reference proteome</keyword>
<dbReference type="EMBL" id="AGBW02009747">
    <property type="protein sequence ID" value="OWR49999.1"/>
    <property type="molecule type" value="Genomic_DNA"/>
</dbReference>
<dbReference type="KEGG" id="dpl:KGM_210646"/>
<dbReference type="STRING" id="278856.A0A212F8G1"/>
<organism evidence="3 4">
    <name type="scientific">Danaus plexippus plexippus</name>
    <dbReference type="NCBI Taxonomy" id="278856"/>
    <lineage>
        <taxon>Eukaryota</taxon>
        <taxon>Metazoa</taxon>
        <taxon>Ecdysozoa</taxon>
        <taxon>Arthropoda</taxon>
        <taxon>Hexapoda</taxon>
        <taxon>Insecta</taxon>
        <taxon>Pterygota</taxon>
        <taxon>Neoptera</taxon>
        <taxon>Endopterygota</taxon>
        <taxon>Lepidoptera</taxon>
        <taxon>Glossata</taxon>
        <taxon>Ditrysia</taxon>
        <taxon>Papilionoidea</taxon>
        <taxon>Nymphalidae</taxon>
        <taxon>Danainae</taxon>
        <taxon>Danaini</taxon>
        <taxon>Danaina</taxon>
        <taxon>Danaus</taxon>
        <taxon>Danaus</taxon>
    </lineage>
</organism>
<gene>
    <name evidence="3" type="ORF">KGM_210646</name>
</gene>
<feature type="region of interest" description="Disordered" evidence="1">
    <location>
        <begin position="428"/>
        <end position="449"/>
    </location>
</feature>
<dbReference type="InterPro" id="IPR004170">
    <property type="entry name" value="WWE_dom"/>
</dbReference>
<feature type="domain" description="WWE" evidence="2">
    <location>
        <begin position="1650"/>
        <end position="1696"/>
    </location>
</feature>
<evidence type="ECO:0000259" key="2">
    <source>
        <dbReference type="PROSITE" id="PS50918"/>
    </source>
</evidence>
<feature type="compositionally biased region" description="Pro residues" evidence="1">
    <location>
        <begin position="31"/>
        <end position="44"/>
    </location>
</feature>
<feature type="region of interest" description="Disordered" evidence="1">
    <location>
        <begin position="1"/>
        <end position="54"/>
    </location>
</feature>